<gene>
    <name evidence="2" type="ORF">A2938_03470</name>
</gene>
<dbReference type="InterPro" id="IPR002125">
    <property type="entry name" value="CMP_dCMP_dom"/>
</dbReference>
<organism evidence="2 3">
    <name type="scientific">Candidatus Taylorbacteria bacterium RIFCSPLOWO2_01_FULL_48_100</name>
    <dbReference type="NCBI Taxonomy" id="1802322"/>
    <lineage>
        <taxon>Bacteria</taxon>
        <taxon>Candidatus Tayloriibacteriota</taxon>
    </lineage>
</organism>
<evidence type="ECO:0000313" key="2">
    <source>
        <dbReference type="EMBL" id="OHA34581.1"/>
    </source>
</evidence>
<evidence type="ECO:0000259" key="1">
    <source>
        <dbReference type="PROSITE" id="PS51747"/>
    </source>
</evidence>
<dbReference type="AlphaFoldDB" id="A0A1G2NGQ7"/>
<dbReference type="Gene3D" id="3.40.140.10">
    <property type="entry name" value="Cytidine Deaminase, domain 2"/>
    <property type="match status" value="1"/>
</dbReference>
<dbReference type="Pfam" id="PF00383">
    <property type="entry name" value="dCMP_cyt_deam_1"/>
    <property type="match status" value="1"/>
</dbReference>
<feature type="domain" description="CMP/dCMP-type deaminase" evidence="1">
    <location>
        <begin position="18"/>
        <end position="151"/>
    </location>
</feature>
<dbReference type="PROSITE" id="PS51747">
    <property type="entry name" value="CYT_DCMP_DEAMINASES_2"/>
    <property type="match status" value="1"/>
</dbReference>
<dbReference type="GO" id="GO:0003824">
    <property type="term" value="F:catalytic activity"/>
    <property type="evidence" value="ECO:0007669"/>
    <property type="project" value="InterPro"/>
</dbReference>
<comment type="caution">
    <text evidence="2">The sequence shown here is derived from an EMBL/GenBank/DDBJ whole genome shotgun (WGS) entry which is preliminary data.</text>
</comment>
<reference evidence="2 3" key="1">
    <citation type="journal article" date="2016" name="Nat. Commun.">
        <title>Thousands of microbial genomes shed light on interconnected biogeochemical processes in an aquifer system.</title>
        <authorList>
            <person name="Anantharaman K."/>
            <person name="Brown C.T."/>
            <person name="Hug L.A."/>
            <person name="Sharon I."/>
            <person name="Castelle C.J."/>
            <person name="Probst A.J."/>
            <person name="Thomas B.C."/>
            <person name="Singh A."/>
            <person name="Wilkins M.J."/>
            <person name="Karaoz U."/>
            <person name="Brodie E.L."/>
            <person name="Williams K.H."/>
            <person name="Hubbard S.S."/>
            <person name="Banfield J.F."/>
        </authorList>
    </citation>
    <scope>NUCLEOTIDE SEQUENCE [LARGE SCALE GENOMIC DNA]</scope>
</reference>
<sequence>MVIQYPYLPSGREIKYVSEDNVFMRAAREYIHTHKKDIVHPTGSVIVKDELIIGRGANGSDYHERHGCERKRKNIPTGERYDLCEGCHPKNHSEPKAIADAISHGEDTHGADLYLYGHWWCCKPCWDAMIDAGIRDVYLMEGSERIFNSKR</sequence>
<protein>
    <recommendedName>
        <fullName evidence="1">CMP/dCMP-type deaminase domain-containing protein</fullName>
    </recommendedName>
</protein>
<dbReference type="EMBL" id="MHSA01000011">
    <property type="protein sequence ID" value="OHA34581.1"/>
    <property type="molecule type" value="Genomic_DNA"/>
</dbReference>
<accession>A0A1G2NGQ7</accession>
<evidence type="ECO:0000313" key="3">
    <source>
        <dbReference type="Proteomes" id="UP000177797"/>
    </source>
</evidence>
<dbReference type="SUPFAM" id="SSF53927">
    <property type="entry name" value="Cytidine deaminase-like"/>
    <property type="match status" value="1"/>
</dbReference>
<dbReference type="Proteomes" id="UP000177797">
    <property type="component" value="Unassembled WGS sequence"/>
</dbReference>
<dbReference type="InterPro" id="IPR016193">
    <property type="entry name" value="Cytidine_deaminase-like"/>
</dbReference>
<name>A0A1G2NGQ7_9BACT</name>
<proteinExistence type="predicted"/>